<evidence type="ECO:0000259" key="1">
    <source>
        <dbReference type="Pfam" id="PF07064"/>
    </source>
</evidence>
<sequence length="201" mass="22739">MKLWPFLFPAGNDPERLLNDCLPARPRVAGHFLAIIQARSGPAAALRHGHPVLQASLHAREHQLTAELIDFLERAKEAIEREVKFETSRSHLASLFATSQLYSVAQLLYLVTSDKLELLVTKKDVQDMKIVSGDFASSVRTLHKQFLLPVPALSSSLISLGQPDNSKQGRRFLGDGRTWKLLSHLLERLQQWEVRDEEEEE</sequence>
<reference evidence="4" key="2">
    <citation type="submission" date="2012-11" db="EMBL/GenBank/DDBJ databases">
        <authorList>
            <person name="Kuo A."/>
            <person name="Curtis B.A."/>
            <person name="Tanifuji G."/>
            <person name="Burki F."/>
            <person name="Gruber A."/>
            <person name="Irimia M."/>
            <person name="Maruyama S."/>
            <person name="Arias M.C."/>
            <person name="Ball S.G."/>
            <person name="Gile G.H."/>
            <person name="Hirakawa Y."/>
            <person name="Hopkins J.F."/>
            <person name="Rensing S.A."/>
            <person name="Schmutz J."/>
            <person name="Symeonidi A."/>
            <person name="Elias M."/>
            <person name="Eveleigh R.J."/>
            <person name="Herman E.K."/>
            <person name="Klute M.J."/>
            <person name="Nakayama T."/>
            <person name="Obornik M."/>
            <person name="Reyes-Prieto A."/>
            <person name="Armbrust E.V."/>
            <person name="Aves S.J."/>
            <person name="Beiko R.G."/>
            <person name="Coutinho P."/>
            <person name="Dacks J.B."/>
            <person name="Durnford D.G."/>
            <person name="Fast N.M."/>
            <person name="Green B.R."/>
            <person name="Grisdale C."/>
            <person name="Hempe F."/>
            <person name="Henrissat B."/>
            <person name="Hoppner M.P."/>
            <person name="Ishida K.-I."/>
            <person name="Kim E."/>
            <person name="Koreny L."/>
            <person name="Kroth P.G."/>
            <person name="Liu Y."/>
            <person name="Malik S.-B."/>
            <person name="Maier U.G."/>
            <person name="McRose D."/>
            <person name="Mock T."/>
            <person name="Neilson J.A."/>
            <person name="Onodera N.T."/>
            <person name="Poole A.M."/>
            <person name="Pritham E.J."/>
            <person name="Richards T.A."/>
            <person name="Rocap G."/>
            <person name="Roy S.W."/>
            <person name="Sarai C."/>
            <person name="Schaack S."/>
            <person name="Shirato S."/>
            <person name="Slamovits C.H."/>
            <person name="Spencer D.F."/>
            <person name="Suzuki S."/>
            <person name="Worden A.Z."/>
            <person name="Zauner S."/>
            <person name="Barry K."/>
            <person name="Bell C."/>
            <person name="Bharti A.K."/>
            <person name="Crow J.A."/>
            <person name="Grimwood J."/>
            <person name="Kramer R."/>
            <person name="Lindquist E."/>
            <person name="Lucas S."/>
            <person name="Salamov A."/>
            <person name="McFadden G.I."/>
            <person name="Lane C.E."/>
            <person name="Keeling P.J."/>
            <person name="Gray M.W."/>
            <person name="Grigoriev I.V."/>
            <person name="Archibald J.M."/>
        </authorList>
    </citation>
    <scope>NUCLEOTIDE SEQUENCE</scope>
    <source>
        <strain evidence="4">CCMP2712</strain>
    </source>
</reference>
<evidence type="ECO:0000313" key="2">
    <source>
        <dbReference type="EMBL" id="EKX32565.1"/>
    </source>
</evidence>
<dbReference type="AlphaFoldDB" id="L1I9N2"/>
<dbReference type="Proteomes" id="UP000011087">
    <property type="component" value="Unassembled WGS sequence"/>
</dbReference>
<dbReference type="RefSeq" id="XP_005819545.1">
    <property type="nucleotide sequence ID" value="XM_005819488.1"/>
</dbReference>
<dbReference type="PaxDb" id="55529-EKX32565"/>
<accession>L1I9N2</accession>
<gene>
    <name evidence="2" type="ORF">GUITHDRAFT_121274</name>
</gene>
<dbReference type="EnsemblProtists" id="EKX32565">
    <property type="protein sequence ID" value="EKX32565"/>
    <property type="gene ID" value="GUITHDRAFT_121274"/>
</dbReference>
<protein>
    <recommendedName>
        <fullName evidence="1">RIC1 C-terminal alpha solenoid region domain-containing protein</fullName>
    </recommendedName>
</protein>
<name>L1I9N2_GUITC</name>
<keyword evidence="4" id="KW-1185">Reference proteome</keyword>
<evidence type="ECO:0000313" key="3">
    <source>
        <dbReference type="EnsemblProtists" id="EKX32565"/>
    </source>
</evidence>
<feature type="domain" description="RIC1 C-terminal alpha solenoid region" evidence="1">
    <location>
        <begin position="1"/>
        <end position="80"/>
    </location>
</feature>
<dbReference type="KEGG" id="gtt:GUITHDRAFT_121274"/>
<dbReference type="HOGENOM" id="CLU_1362654_0_0_1"/>
<dbReference type="EMBL" id="JH993183">
    <property type="protein sequence ID" value="EKX32565.1"/>
    <property type="molecule type" value="Genomic_DNA"/>
</dbReference>
<proteinExistence type="predicted"/>
<evidence type="ECO:0000313" key="4">
    <source>
        <dbReference type="Proteomes" id="UP000011087"/>
    </source>
</evidence>
<dbReference type="GeneID" id="17289296"/>
<dbReference type="InterPro" id="IPR009771">
    <property type="entry name" value="RIC1_C"/>
</dbReference>
<organism evidence="2">
    <name type="scientific">Guillardia theta (strain CCMP2712)</name>
    <name type="common">Cryptophyte</name>
    <dbReference type="NCBI Taxonomy" id="905079"/>
    <lineage>
        <taxon>Eukaryota</taxon>
        <taxon>Cryptophyceae</taxon>
        <taxon>Pyrenomonadales</taxon>
        <taxon>Geminigeraceae</taxon>
        <taxon>Guillardia</taxon>
    </lineage>
</organism>
<reference evidence="2 4" key="1">
    <citation type="journal article" date="2012" name="Nature">
        <title>Algal genomes reveal evolutionary mosaicism and the fate of nucleomorphs.</title>
        <authorList>
            <consortium name="DOE Joint Genome Institute"/>
            <person name="Curtis B.A."/>
            <person name="Tanifuji G."/>
            <person name="Burki F."/>
            <person name="Gruber A."/>
            <person name="Irimia M."/>
            <person name="Maruyama S."/>
            <person name="Arias M.C."/>
            <person name="Ball S.G."/>
            <person name="Gile G.H."/>
            <person name="Hirakawa Y."/>
            <person name="Hopkins J.F."/>
            <person name="Kuo A."/>
            <person name="Rensing S.A."/>
            <person name="Schmutz J."/>
            <person name="Symeonidi A."/>
            <person name="Elias M."/>
            <person name="Eveleigh R.J."/>
            <person name="Herman E.K."/>
            <person name="Klute M.J."/>
            <person name="Nakayama T."/>
            <person name="Obornik M."/>
            <person name="Reyes-Prieto A."/>
            <person name="Armbrust E.V."/>
            <person name="Aves S.J."/>
            <person name="Beiko R.G."/>
            <person name="Coutinho P."/>
            <person name="Dacks J.B."/>
            <person name="Durnford D.G."/>
            <person name="Fast N.M."/>
            <person name="Green B.R."/>
            <person name="Grisdale C.J."/>
            <person name="Hempel F."/>
            <person name="Henrissat B."/>
            <person name="Hoppner M.P."/>
            <person name="Ishida K."/>
            <person name="Kim E."/>
            <person name="Koreny L."/>
            <person name="Kroth P.G."/>
            <person name="Liu Y."/>
            <person name="Malik S.B."/>
            <person name="Maier U.G."/>
            <person name="McRose D."/>
            <person name="Mock T."/>
            <person name="Neilson J.A."/>
            <person name="Onodera N.T."/>
            <person name="Poole A.M."/>
            <person name="Pritham E.J."/>
            <person name="Richards T.A."/>
            <person name="Rocap G."/>
            <person name="Roy S.W."/>
            <person name="Sarai C."/>
            <person name="Schaack S."/>
            <person name="Shirato S."/>
            <person name="Slamovits C.H."/>
            <person name="Spencer D.F."/>
            <person name="Suzuki S."/>
            <person name="Worden A.Z."/>
            <person name="Zauner S."/>
            <person name="Barry K."/>
            <person name="Bell C."/>
            <person name="Bharti A.K."/>
            <person name="Crow J.A."/>
            <person name="Grimwood J."/>
            <person name="Kramer R."/>
            <person name="Lindquist E."/>
            <person name="Lucas S."/>
            <person name="Salamov A."/>
            <person name="McFadden G.I."/>
            <person name="Lane C.E."/>
            <person name="Keeling P.J."/>
            <person name="Gray M.W."/>
            <person name="Grigoriev I.V."/>
            <person name="Archibald J.M."/>
        </authorList>
    </citation>
    <scope>NUCLEOTIDE SEQUENCE</scope>
    <source>
        <strain evidence="2 4">CCMP2712</strain>
    </source>
</reference>
<reference evidence="3" key="3">
    <citation type="submission" date="2015-06" db="UniProtKB">
        <authorList>
            <consortium name="EnsemblProtists"/>
        </authorList>
    </citation>
    <scope>IDENTIFICATION</scope>
</reference>
<dbReference type="Pfam" id="PF07064">
    <property type="entry name" value="RIC1"/>
    <property type="match status" value="1"/>
</dbReference>